<evidence type="ECO:0000256" key="6">
    <source>
        <dbReference type="RuleBase" id="RU003983"/>
    </source>
</evidence>
<proteinExistence type="inferred from homology"/>
<dbReference type="CDD" id="cd07333">
    <property type="entry name" value="M48C_bepA_like"/>
    <property type="match status" value="1"/>
</dbReference>
<keyword evidence="3 6" id="KW-0378">Hydrolase</keyword>
<dbReference type="GO" id="GO:0046872">
    <property type="term" value="F:metal ion binding"/>
    <property type="evidence" value="ECO:0007669"/>
    <property type="project" value="UniProtKB-KW"/>
</dbReference>
<gene>
    <name evidence="9" type="ordered locus">Slit_2046</name>
</gene>
<feature type="chain" id="PRO_5003069601" evidence="7">
    <location>
        <begin position="22"/>
        <end position="283"/>
    </location>
</feature>
<dbReference type="InterPro" id="IPR001915">
    <property type="entry name" value="Peptidase_M48"/>
</dbReference>
<evidence type="ECO:0000256" key="7">
    <source>
        <dbReference type="SAM" id="SignalP"/>
    </source>
</evidence>
<evidence type="ECO:0000256" key="2">
    <source>
        <dbReference type="ARBA" id="ARBA00022723"/>
    </source>
</evidence>
<keyword evidence="2" id="KW-0479">Metal-binding</keyword>
<dbReference type="Gene3D" id="3.30.2010.10">
    <property type="entry name" value="Metalloproteases ('zincins'), catalytic domain"/>
    <property type="match status" value="1"/>
</dbReference>
<dbReference type="GO" id="GO:0004222">
    <property type="term" value="F:metalloendopeptidase activity"/>
    <property type="evidence" value="ECO:0007669"/>
    <property type="project" value="InterPro"/>
</dbReference>
<keyword evidence="10" id="KW-1185">Reference proteome</keyword>
<evidence type="ECO:0000256" key="4">
    <source>
        <dbReference type="ARBA" id="ARBA00022833"/>
    </source>
</evidence>
<sequence length="283" mass="30721" precursor="true">MKTNQAIAMLCLLGSMLPAAAFDFGSIDWKKAAEAVQKVQKANADINEPQEISLGEGIASNLLGAAPLLDNPPVQEYVNRVGRWLTLQTERPDLPWQFGVLDDNDVNAFSAPGGYVFITKGLLAQMNSEAELAGVLAHEISHVLRKHHLQAIKKGARTELLADLANDAIRSNGGDPRFSKLVSAGTEVYARGLDKQDEFEADRMGVVIAARAGYDPYGLPAVLQTLQSINPSDSSVALMFKTHPALADRLSLLDQEMTGHFANQENQPDLAPRFFKAMGISRK</sequence>
<dbReference type="HOGENOM" id="CLU_029002_5_2_4"/>
<evidence type="ECO:0000256" key="3">
    <source>
        <dbReference type="ARBA" id="ARBA00022801"/>
    </source>
</evidence>
<evidence type="ECO:0000313" key="9">
    <source>
        <dbReference type="EMBL" id="ADE12274.1"/>
    </source>
</evidence>
<dbReference type="STRING" id="580332.Slit_2046"/>
<evidence type="ECO:0000256" key="1">
    <source>
        <dbReference type="ARBA" id="ARBA00022670"/>
    </source>
</evidence>
<dbReference type="GO" id="GO:0051603">
    <property type="term" value="P:proteolysis involved in protein catabolic process"/>
    <property type="evidence" value="ECO:0007669"/>
    <property type="project" value="TreeGrafter"/>
</dbReference>
<dbReference type="EMBL" id="CP001965">
    <property type="protein sequence ID" value="ADE12274.1"/>
    <property type="molecule type" value="Genomic_DNA"/>
</dbReference>
<evidence type="ECO:0000256" key="5">
    <source>
        <dbReference type="ARBA" id="ARBA00023049"/>
    </source>
</evidence>
<dbReference type="Proteomes" id="UP000001625">
    <property type="component" value="Chromosome"/>
</dbReference>
<keyword evidence="4 6" id="KW-0862">Zinc</keyword>
<accession>D5CTW2</accession>
<feature type="signal peptide" evidence="7">
    <location>
        <begin position="1"/>
        <end position="21"/>
    </location>
</feature>
<dbReference type="GO" id="GO:0016020">
    <property type="term" value="C:membrane"/>
    <property type="evidence" value="ECO:0007669"/>
    <property type="project" value="TreeGrafter"/>
</dbReference>
<organism evidence="9 10">
    <name type="scientific">Sideroxydans lithotrophicus (strain ES-1)</name>
    <dbReference type="NCBI Taxonomy" id="580332"/>
    <lineage>
        <taxon>Bacteria</taxon>
        <taxon>Pseudomonadati</taxon>
        <taxon>Pseudomonadota</taxon>
        <taxon>Betaproteobacteria</taxon>
        <taxon>Nitrosomonadales</taxon>
        <taxon>Gallionellaceae</taxon>
        <taxon>Sideroxydans</taxon>
    </lineage>
</organism>
<reference evidence="9 10" key="1">
    <citation type="submission" date="2010-03" db="EMBL/GenBank/DDBJ databases">
        <title>Complete sequence of Sideroxydans lithotrophicus ES-1.</title>
        <authorList>
            <consortium name="US DOE Joint Genome Institute"/>
            <person name="Lucas S."/>
            <person name="Copeland A."/>
            <person name="Lapidus A."/>
            <person name="Cheng J.-F."/>
            <person name="Bruce D."/>
            <person name="Goodwin L."/>
            <person name="Pitluck S."/>
            <person name="Munk A.C."/>
            <person name="Detter J.C."/>
            <person name="Han C."/>
            <person name="Tapia R."/>
            <person name="Larimer F."/>
            <person name="Land M."/>
            <person name="Hauser L."/>
            <person name="Kyrpides N."/>
            <person name="Ivanova N."/>
            <person name="Emerson D."/>
            <person name="Woyke T."/>
        </authorList>
    </citation>
    <scope>NUCLEOTIDE SEQUENCE [LARGE SCALE GENOMIC DNA]</scope>
    <source>
        <strain evidence="9 10">ES-1</strain>
    </source>
</reference>
<comment type="cofactor">
    <cofactor evidence="6">
        <name>Zn(2+)</name>
        <dbReference type="ChEBI" id="CHEBI:29105"/>
    </cofactor>
    <text evidence="6">Binds 1 zinc ion per subunit.</text>
</comment>
<evidence type="ECO:0000259" key="8">
    <source>
        <dbReference type="Pfam" id="PF01435"/>
    </source>
</evidence>
<keyword evidence="1 6" id="KW-0645">Protease</keyword>
<keyword evidence="5 6" id="KW-0482">Metalloprotease</keyword>
<dbReference type="KEGG" id="slt:Slit_2046"/>
<keyword evidence="7" id="KW-0732">Signal</keyword>
<evidence type="ECO:0000313" key="10">
    <source>
        <dbReference type="Proteomes" id="UP000001625"/>
    </source>
</evidence>
<comment type="similarity">
    <text evidence="6">Belongs to the peptidase M48 family.</text>
</comment>
<dbReference type="PANTHER" id="PTHR22726:SF1">
    <property type="entry name" value="METALLOENDOPEPTIDASE OMA1, MITOCHONDRIAL"/>
    <property type="match status" value="1"/>
</dbReference>
<name>D5CTW2_SIDLE</name>
<dbReference type="eggNOG" id="COG4784">
    <property type="taxonomic scope" value="Bacteria"/>
</dbReference>
<dbReference type="InterPro" id="IPR051156">
    <property type="entry name" value="Mito/Outer_Membr_Metalloprot"/>
</dbReference>
<feature type="domain" description="Peptidase M48" evidence="8">
    <location>
        <begin position="75"/>
        <end position="255"/>
    </location>
</feature>
<dbReference type="Pfam" id="PF01435">
    <property type="entry name" value="Peptidase_M48"/>
    <property type="match status" value="1"/>
</dbReference>
<dbReference type="AlphaFoldDB" id="D5CTW2"/>
<dbReference type="PANTHER" id="PTHR22726">
    <property type="entry name" value="METALLOENDOPEPTIDASE OMA1"/>
    <property type="match status" value="1"/>
</dbReference>
<protein>
    <submittedName>
        <fullName evidence="9">Peptidase M48 Ste24p</fullName>
    </submittedName>
</protein>